<protein>
    <submittedName>
        <fullName evidence="1">Uncharacterized protein</fullName>
    </submittedName>
</protein>
<dbReference type="EMBL" id="BLAL01000295">
    <property type="protein sequence ID" value="GET00872.1"/>
    <property type="molecule type" value="Genomic_DNA"/>
</dbReference>
<evidence type="ECO:0000313" key="2">
    <source>
        <dbReference type="Proteomes" id="UP000615446"/>
    </source>
</evidence>
<gene>
    <name evidence="1" type="ORF">RCL2_002731400</name>
</gene>
<dbReference type="Proteomes" id="UP000615446">
    <property type="component" value="Unassembled WGS sequence"/>
</dbReference>
<dbReference type="AlphaFoldDB" id="A0A8H3MAS4"/>
<proteinExistence type="predicted"/>
<reference evidence="1" key="1">
    <citation type="submission" date="2019-10" db="EMBL/GenBank/DDBJ databases">
        <title>Conservation and host-specific expression of non-tandemly repeated heterogenous ribosome RNA gene in arbuscular mycorrhizal fungi.</title>
        <authorList>
            <person name="Maeda T."/>
            <person name="Kobayashi Y."/>
            <person name="Nakagawa T."/>
            <person name="Ezawa T."/>
            <person name="Yamaguchi K."/>
            <person name="Bino T."/>
            <person name="Nishimoto Y."/>
            <person name="Shigenobu S."/>
            <person name="Kawaguchi M."/>
        </authorList>
    </citation>
    <scope>NUCLEOTIDE SEQUENCE</scope>
    <source>
        <strain evidence="1">HR1</strain>
    </source>
</reference>
<comment type="caution">
    <text evidence="1">The sequence shown here is derived from an EMBL/GenBank/DDBJ whole genome shotgun (WGS) entry which is preliminary data.</text>
</comment>
<evidence type="ECO:0000313" key="1">
    <source>
        <dbReference type="EMBL" id="GET00872.1"/>
    </source>
</evidence>
<accession>A0A8H3MAS4</accession>
<organism evidence="1 2">
    <name type="scientific">Rhizophagus clarus</name>
    <dbReference type="NCBI Taxonomy" id="94130"/>
    <lineage>
        <taxon>Eukaryota</taxon>
        <taxon>Fungi</taxon>
        <taxon>Fungi incertae sedis</taxon>
        <taxon>Mucoromycota</taxon>
        <taxon>Glomeromycotina</taxon>
        <taxon>Glomeromycetes</taxon>
        <taxon>Glomerales</taxon>
        <taxon>Glomeraceae</taxon>
        <taxon>Rhizophagus</taxon>
    </lineage>
</organism>
<name>A0A8H3MAS4_9GLOM</name>
<sequence length="80" mass="9371">MYLQGTLYSNISSRTGTTIHLNERILSIYSIATNLSFTSSSSTFLIKLQLTLYERLDEIQASNFFHKKNEVLLMERFHHR</sequence>